<organism evidence="3 4">
    <name type="scientific">Nocardioides oceani</name>
    <dbReference type="NCBI Taxonomy" id="3058369"/>
    <lineage>
        <taxon>Bacteria</taxon>
        <taxon>Bacillati</taxon>
        <taxon>Actinomycetota</taxon>
        <taxon>Actinomycetes</taxon>
        <taxon>Propionibacteriales</taxon>
        <taxon>Nocardioidaceae</taxon>
        <taxon>Nocardioides</taxon>
    </lineage>
</organism>
<evidence type="ECO:0000313" key="3">
    <source>
        <dbReference type="EMBL" id="MDN4174557.1"/>
    </source>
</evidence>
<gene>
    <name evidence="3" type="ORF">QWY28_16470</name>
</gene>
<feature type="transmembrane region" description="Helical" evidence="1">
    <location>
        <begin position="134"/>
        <end position="152"/>
    </location>
</feature>
<name>A0ABT8FJJ0_9ACTN</name>
<dbReference type="GO" id="GO:0016746">
    <property type="term" value="F:acyltransferase activity"/>
    <property type="evidence" value="ECO:0007669"/>
    <property type="project" value="UniProtKB-KW"/>
</dbReference>
<feature type="transmembrane region" description="Helical" evidence="1">
    <location>
        <begin position="254"/>
        <end position="274"/>
    </location>
</feature>
<dbReference type="Proteomes" id="UP001168620">
    <property type="component" value="Unassembled WGS sequence"/>
</dbReference>
<keyword evidence="4" id="KW-1185">Reference proteome</keyword>
<dbReference type="RefSeq" id="WP_300953651.1">
    <property type="nucleotide sequence ID" value="NZ_JAUHJQ010000007.1"/>
</dbReference>
<feature type="domain" description="Acyltransferase 3" evidence="2">
    <location>
        <begin position="8"/>
        <end position="330"/>
    </location>
</feature>
<feature type="transmembrane region" description="Helical" evidence="1">
    <location>
        <begin position="229"/>
        <end position="248"/>
    </location>
</feature>
<accession>A0ABT8FJJ0</accession>
<dbReference type="Pfam" id="PF01757">
    <property type="entry name" value="Acyl_transf_3"/>
    <property type="match status" value="1"/>
</dbReference>
<reference evidence="3" key="1">
    <citation type="submission" date="2023-06" db="EMBL/GenBank/DDBJ databases">
        <title>Draft genome sequence of Nocardioides sp. SOB77.</title>
        <authorList>
            <person name="Zhang G."/>
        </authorList>
    </citation>
    <scope>NUCLEOTIDE SEQUENCE</scope>
    <source>
        <strain evidence="3">SOB77</strain>
    </source>
</reference>
<keyword evidence="1" id="KW-0472">Membrane</keyword>
<proteinExistence type="predicted"/>
<dbReference type="EC" id="2.3.-.-" evidence="3"/>
<dbReference type="PANTHER" id="PTHR23028:SF53">
    <property type="entry name" value="ACYL_TRANSF_3 DOMAIN-CONTAINING PROTEIN"/>
    <property type="match status" value="1"/>
</dbReference>
<keyword evidence="3" id="KW-0808">Transferase</keyword>
<feature type="transmembrane region" description="Helical" evidence="1">
    <location>
        <begin position="317"/>
        <end position="341"/>
    </location>
</feature>
<keyword evidence="1" id="KW-0812">Transmembrane</keyword>
<dbReference type="InterPro" id="IPR050879">
    <property type="entry name" value="Acyltransferase_3"/>
</dbReference>
<keyword evidence="3" id="KW-0012">Acyltransferase</keyword>
<dbReference type="InterPro" id="IPR002656">
    <property type="entry name" value="Acyl_transf_3_dom"/>
</dbReference>
<feature type="transmembrane region" description="Helical" evidence="1">
    <location>
        <begin position="37"/>
        <end position="57"/>
    </location>
</feature>
<feature type="transmembrane region" description="Helical" evidence="1">
    <location>
        <begin position="164"/>
        <end position="187"/>
    </location>
</feature>
<comment type="caution">
    <text evidence="3">The sequence shown here is derived from an EMBL/GenBank/DDBJ whole genome shotgun (WGS) entry which is preliminary data.</text>
</comment>
<feature type="transmembrane region" description="Helical" evidence="1">
    <location>
        <begin position="12"/>
        <end position="31"/>
    </location>
</feature>
<keyword evidence="1" id="KW-1133">Transmembrane helix</keyword>
<protein>
    <submittedName>
        <fullName evidence="3">Acyltransferase</fullName>
        <ecNumber evidence="3">2.3.-.-</ecNumber>
    </submittedName>
</protein>
<evidence type="ECO:0000259" key="2">
    <source>
        <dbReference type="Pfam" id="PF01757"/>
    </source>
</evidence>
<dbReference type="EMBL" id="JAUHJQ010000007">
    <property type="protein sequence ID" value="MDN4174557.1"/>
    <property type="molecule type" value="Genomic_DNA"/>
</dbReference>
<sequence length="366" mass="39220">MRGRVDHLDGIRALAILAVLGAHWVATYLPVGKGGYLGVDVFFVLSGFVITSVMWRSRSSEPVGRQYVTFLRKRVRRLYPALLALVVVSPIAVALAPGAAVTATDAAERGLLAAVQGTWVLEAMGETTDPFRQTWSLAIEWYLYLLWPLALYTARRRGVPARTFARWSALTAVVLYAAALPMSGLLFYGTPPARFAEILVGAVIALAVAEPATPDRPGRIPTGRGPQALALLALAAVTAYVVLAPWHYTADPVRWLGVPLAVAATGWLVLHGVAETGGPALRLLSWGPLALLGRASYSLYLWHWLPVYLLDKDSIGLPVPVLALLGVGLAAGLTTASYLLLERPFMGSHAAALRPGRESPAPTERV</sequence>
<evidence type="ECO:0000313" key="4">
    <source>
        <dbReference type="Proteomes" id="UP001168620"/>
    </source>
</evidence>
<dbReference type="PANTHER" id="PTHR23028">
    <property type="entry name" value="ACETYLTRANSFERASE"/>
    <property type="match status" value="1"/>
</dbReference>
<feature type="transmembrane region" description="Helical" evidence="1">
    <location>
        <begin position="78"/>
        <end position="100"/>
    </location>
</feature>
<evidence type="ECO:0000256" key="1">
    <source>
        <dbReference type="SAM" id="Phobius"/>
    </source>
</evidence>